<dbReference type="AlphaFoldDB" id="A0AAV7VIH1"/>
<evidence type="ECO:0000313" key="3">
    <source>
        <dbReference type="Proteomes" id="UP001066276"/>
    </source>
</evidence>
<feature type="compositionally biased region" description="Polar residues" evidence="1">
    <location>
        <begin position="96"/>
        <end position="124"/>
    </location>
</feature>
<gene>
    <name evidence="2" type="ORF">NDU88_004370</name>
</gene>
<feature type="compositionally biased region" description="Basic and acidic residues" evidence="1">
    <location>
        <begin position="72"/>
        <end position="91"/>
    </location>
</feature>
<sequence>MGVAVPKKTASEPKKTSYMEEQGLSQQLKERHRFEQELDLEELDQTQPRLQIQKDTGKIQTIPPLKFKGKLAFHETETEQPKAKVVKERSPLPHFSPQTSPLHSPQLSPVGTPMVQSPAHTGMTQDDADPWDLYDPPVSDNSPECNPSKPSPPEDSTSYTQVLARAATFHNVTMHSEPVEDDFLFNTGIHACLVSKPANVTGHA</sequence>
<evidence type="ECO:0000256" key="1">
    <source>
        <dbReference type="SAM" id="MobiDB-lite"/>
    </source>
</evidence>
<protein>
    <submittedName>
        <fullName evidence="2">Uncharacterized protein</fullName>
    </submittedName>
</protein>
<proteinExistence type="predicted"/>
<feature type="compositionally biased region" description="Basic and acidic residues" evidence="1">
    <location>
        <begin position="9"/>
        <end position="18"/>
    </location>
</feature>
<keyword evidence="3" id="KW-1185">Reference proteome</keyword>
<dbReference type="EMBL" id="JANPWB010000003">
    <property type="protein sequence ID" value="KAJ1200547.1"/>
    <property type="molecule type" value="Genomic_DNA"/>
</dbReference>
<reference evidence="2" key="1">
    <citation type="journal article" date="2022" name="bioRxiv">
        <title>Sequencing and chromosome-scale assembly of the giantPleurodeles waltlgenome.</title>
        <authorList>
            <person name="Brown T."/>
            <person name="Elewa A."/>
            <person name="Iarovenko S."/>
            <person name="Subramanian E."/>
            <person name="Araus A.J."/>
            <person name="Petzold A."/>
            <person name="Susuki M."/>
            <person name="Suzuki K.-i.T."/>
            <person name="Hayashi T."/>
            <person name="Toyoda A."/>
            <person name="Oliveira C."/>
            <person name="Osipova E."/>
            <person name="Leigh N.D."/>
            <person name="Simon A."/>
            <person name="Yun M.H."/>
        </authorList>
    </citation>
    <scope>NUCLEOTIDE SEQUENCE</scope>
    <source>
        <strain evidence="2">20211129_DDA</strain>
        <tissue evidence="2">Liver</tissue>
    </source>
</reference>
<feature type="region of interest" description="Disordered" evidence="1">
    <location>
        <begin position="1"/>
        <end position="26"/>
    </location>
</feature>
<dbReference type="Proteomes" id="UP001066276">
    <property type="component" value="Chromosome 2_1"/>
</dbReference>
<organism evidence="2 3">
    <name type="scientific">Pleurodeles waltl</name>
    <name type="common">Iberian ribbed newt</name>
    <dbReference type="NCBI Taxonomy" id="8319"/>
    <lineage>
        <taxon>Eukaryota</taxon>
        <taxon>Metazoa</taxon>
        <taxon>Chordata</taxon>
        <taxon>Craniata</taxon>
        <taxon>Vertebrata</taxon>
        <taxon>Euteleostomi</taxon>
        <taxon>Amphibia</taxon>
        <taxon>Batrachia</taxon>
        <taxon>Caudata</taxon>
        <taxon>Salamandroidea</taxon>
        <taxon>Salamandridae</taxon>
        <taxon>Pleurodelinae</taxon>
        <taxon>Pleurodeles</taxon>
    </lineage>
</organism>
<comment type="caution">
    <text evidence="2">The sequence shown here is derived from an EMBL/GenBank/DDBJ whole genome shotgun (WGS) entry which is preliminary data.</text>
</comment>
<name>A0AAV7VIH1_PLEWA</name>
<accession>A0AAV7VIH1</accession>
<feature type="region of interest" description="Disordered" evidence="1">
    <location>
        <begin position="40"/>
        <end position="159"/>
    </location>
</feature>
<evidence type="ECO:0000313" key="2">
    <source>
        <dbReference type="EMBL" id="KAJ1200547.1"/>
    </source>
</evidence>